<feature type="domain" description="Peptidase S1" evidence="2">
    <location>
        <begin position="1"/>
        <end position="185"/>
    </location>
</feature>
<dbReference type="CDD" id="cd00190">
    <property type="entry name" value="Tryp_SPc"/>
    <property type="match status" value="1"/>
</dbReference>
<dbReference type="EMBL" id="CAQQ02394720">
    <property type="status" value="NOT_ANNOTATED_CDS"/>
    <property type="molecule type" value="Genomic_DNA"/>
</dbReference>
<dbReference type="PRINTS" id="PR00722">
    <property type="entry name" value="CHYMOTRYPSIN"/>
</dbReference>
<organism evidence="3 4">
    <name type="scientific">Megaselia scalaris</name>
    <name type="common">Humpbacked fly</name>
    <name type="synonym">Phora scalaris</name>
    <dbReference type="NCBI Taxonomy" id="36166"/>
    <lineage>
        <taxon>Eukaryota</taxon>
        <taxon>Metazoa</taxon>
        <taxon>Ecdysozoa</taxon>
        <taxon>Arthropoda</taxon>
        <taxon>Hexapoda</taxon>
        <taxon>Insecta</taxon>
        <taxon>Pterygota</taxon>
        <taxon>Neoptera</taxon>
        <taxon>Endopterygota</taxon>
        <taxon>Diptera</taxon>
        <taxon>Brachycera</taxon>
        <taxon>Muscomorpha</taxon>
        <taxon>Platypezoidea</taxon>
        <taxon>Phoridae</taxon>
        <taxon>Megaseliini</taxon>
        <taxon>Megaselia</taxon>
    </lineage>
</organism>
<dbReference type="GO" id="GO:0004252">
    <property type="term" value="F:serine-type endopeptidase activity"/>
    <property type="evidence" value="ECO:0007669"/>
    <property type="project" value="InterPro"/>
</dbReference>
<dbReference type="InterPro" id="IPR051333">
    <property type="entry name" value="CLIP_Serine_Protease"/>
</dbReference>
<evidence type="ECO:0000259" key="2">
    <source>
        <dbReference type="PROSITE" id="PS50240"/>
    </source>
</evidence>
<dbReference type="InterPro" id="IPR001314">
    <property type="entry name" value="Peptidase_S1A"/>
</dbReference>
<name>T1GX01_MEGSC</name>
<reference evidence="3" key="2">
    <citation type="submission" date="2015-06" db="UniProtKB">
        <authorList>
            <consortium name="EnsemblMetazoa"/>
        </authorList>
    </citation>
    <scope>IDENTIFICATION</scope>
</reference>
<dbReference type="PANTHER" id="PTHR24260">
    <property type="match status" value="1"/>
</dbReference>
<dbReference type="Proteomes" id="UP000015102">
    <property type="component" value="Unassembled WGS sequence"/>
</dbReference>
<sequence>MDGIVMFEIHLGARTLNGYNEKGRLILRSNKFIKHEHFNARSAANDIALVKLPQRVEFSKSIQPATLPYQFKNNNLEGYKVIASGWGSENDYSSDMQYTDLKVIDNQECVKEYNSNIIKSSVLCAKGVHHETVCTGDSGGPLALKGGNVVVGVTSFGPADGCLMNVAGGFSRVTHYLDWIRDNTGIQPPVVA</sequence>
<dbReference type="InterPro" id="IPR033116">
    <property type="entry name" value="TRYPSIN_SER"/>
</dbReference>
<keyword evidence="4" id="KW-1185">Reference proteome</keyword>
<evidence type="ECO:0000313" key="4">
    <source>
        <dbReference type="Proteomes" id="UP000015102"/>
    </source>
</evidence>
<dbReference type="GO" id="GO:0006508">
    <property type="term" value="P:proteolysis"/>
    <property type="evidence" value="ECO:0007669"/>
    <property type="project" value="InterPro"/>
</dbReference>
<dbReference type="PROSITE" id="PS50240">
    <property type="entry name" value="TRYPSIN_DOM"/>
    <property type="match status" value="1"/>
</dbReference>
<dbReference type="OMA" id="NAECAQE"/>
<dbReference type="InterPro" id="IPR043504">
    <property type="entry name" value="Peptidase_S1_PA_chymotrypsin"/>
</dbReference>
<evidence type="ECO:0000256" key="1">
    <source>
        <dbReference type="ARBA" id="ARBA00023157"/>
    </source>
</evidence>
<dbReference type="SUPFAM" id="SSF50494">
    <property type="entry name" value="Trypsin-like serine proteases"/>
    <property type="match status" value="1"/>
</dbReference>
<dbReference type="STRING" id="36166.T1GX01"/>
<dbReference type="Pfam" id="PF00089">
    <property type="entry name" value="Trypsin"/>
    <property type="match status" value="1"/>
</dbReference>
<reference evidence="4" key="1">
    <citation type="submission" date="2013-02" db="EMBL/GenBank/DDBJ databases">
        <authorList>
            <person name="Hughes D."/>
        </authorList>
    </citation>
    <scope>NUCLEOTIDE SEQUENCE</scope>
    <source>
        <strain>Durham</strain>
        <strain evidence="4">NC isolate 2 -- Noor lab</strain>
    </source>
</reference>
<dbReference type="InterPro" id="IPR009003">
    <property type="entry name" value="Peptidase_S1_PA"/>
</dbReference>
<dbReference type="SMART" id="SM00020">
    <property type="entry name" value="Tryp_SPc"/>
    <property type="match status" value="1"/>
</dbReference>
<keyword evidence="1" id="KW-1015">Disulfide bond</keyword>
<dbReference type="PROSITE" id="PS00135">
    <property type="entry name" value="TRYPSIN_SER"/>
    <property type="match status" value="1"/>
</dbReference>
<accession>T1GX01</accession>
<dbReference type="InterPro" id="IPR001254">
    <property type="entry name" value="Trypsin_dom"/>
</dbReference>
<dbReference type="Gene3D" id="2.40.10.10">
    <property type="entry name" value="Trypsin-like serine proteases"/>
    <property type="match status" value="2"/>
</dbReference>
<protein>
    <recommendedName>
        <fullName evidence="2">Peptidase S1 domain-containing protein</fullName>
    </recommendedName>
</protein>
<dbReference type="EnsemblMetazoa" id="MESCA008338-RA">
    <property type="protein sequence ID" value="MESCA008338-PA"/>
    <property type="gene ID" value="MESCA008338"/>
</dbReference>
<evidence type="ECO:0000313" key="3">
    <source>
        <dbReference type="EnsemblMetazoa" id="MESCA008338-PA"/>
    </source>
</evidence>
<dbReference type="HOGENOM" id="CLU_006842_7_6_1"/>
<proteinExistence type="predicted"/>
<dbReference type="AlphaFoldDB" id="T1GX01"/>
<dbReference type="PANTHER" id="PTHR24260:SF148">
    <property type="entry name" value="IP09309P-RELATED"/>
    <property type="match status" value="1"/>
</dbReference>